<evidence type="ECO:0000313" key="3">
    <source>
        <dbReference type="EMBL" id="MBP0463366.1"/>
    </source>
</evidence>
<evidence type="ECO:0000256" key="2">
    <source>
        <dbReference type="SAM" id="Phobius"/>
    </source>
</evidence>
<proteinExistence type="predicted"/>
<feature type="region of interest" description="Disordered" evidence="1">
    <location>
        <begin position="202"/>
        <end position="222"/>
    </location>
</feature>
<sequence>MSEDGAHGITIIAFIGTVFSPWFAWAHRRGEVDPAEHCCMNVALYGSPKRWAMTDRRATALKRDADNLAIGPSTLHWDGTALTIGIEERTAPVPSRLAGRVRVIPDAVSTRGFVLDGAGRHRWQPIAARARVEVTMTHPALRWSGPAYFDTNTGTAPLEEDFAEWDWCRAPMRDETVVLYNATRRDNSHQSLALRVKRDGAVEDMEPPPPARMAPTLWRLPRPTRADGGKVEAVRTLVDAPFYSRSEIRTHLLGQESTAVHEYLNLRRFRSPILYSMLPFRVPRTLR</sequence>
<dbReference type="Proteomes" id="UP000680815">
    <property type="component" value="Unassembled WGS sequence"/>
</dbReference>
<feature type="transmembrane region" description="Helical" evidence="2">
    <location>
        <begin position="6"/>
        <end position="25"/>
    </location>
</feature>
<evidence type="ECO:0000313" key="4">
    <source>
        <dbReference type="Proteomes" id="UP000680815"/>
    </source>
</evidence>
<comment type="caution">
    <text evidence="3">The sequence shown here is derived from an EMBL/GenBank/DDBJ whole genome shotgun (WGS) entry which is preliminary data.</text>
</comment>
<reference evidence="3 4" key="1">
    <citation type="submission" date="2021-03" db="EMBL/GenBank/DDBJ databases">
        <authorList>
            <person name="So Y."/>
        </authorList>
    </citation>
    <scope>NUCLEOTIDE SEQUENCE [LARGE SCALE GENOMIC DNA]</scope>
    <source>
        <strain evidence="3 4">PWR1</strain>
    </source>
</reference>
<organism evidence="3 4">
    <name type="scientific">Roseomonas nitratireducens</name>
    <dbReference type="NCBI Taxonomy" id="2820810"/>
    <lineage>
        <taxon>Bacteria</taxon>
        <taxon>Pseudomonadati</taxon>
        <taxon>Pseudomonadota</taxon>
        <taxon>Alphaproteobacteria</taxon>
        <taxon>Acetobacterales</taxon>
        <taxon>Roseomonadaceae</taxon>
        <taxon>Roseomonas</taxon>
    </lineage>
</organism>
<keyword evidence="2" id="KW-0472">Membrane</keyword>
<dbReference type="CDD" id="cd21471">
    <property type="entry name" value="CrtC-like"/>
    <property type="match status" value="1"/>
</dbReference>
<dbReference type="EMBL" id="JAGIYZ010000003">
    <property type="protein sequence ID" value="MBP0463366.1"/>
    <property type="molecule type" value="Genomic_DNA"/>
</dbReference>
<keyword evidence="2" id="KW-0812">Transmembrane</keyword>
<dbReference type="SUPFAM" id="SSF159245">
    <property type="entry name" value="AttH-like"/>
    <property type="match status" value="1"/>
</dbReference>
<keyword evidence="2" id="KW-1133">Transmembrane helix</keyword>
<keyword evidence="4" id="KW-1185">Reference proteome</keyword>
<evidence type="ECO:0000256" key="1">
    <source>
        <dbReference type="SAM" id="MobiDB-lite"/>
    </source>
</evidence>
<name>A0ABS4APS7_9PROT</name>
<accession>A0ABS4APS7</accession>
<gene>
    <name evidence="3" type="ORF">J5Y09_05540</name>
</gene>
<protein>
    <submittedName>
        <fullName evidence="3">Carotenoid 1,2-hydratase</fullName>
    </submittedName>
</protein>